<accession>A0A517SEF2</accession>
<evidence type="ECO:0000313" key="2">
    <source>
        <dbReference type="EMBL" id="QDT54502.1"/>
    </source>
</evidence>
<keyword evidence="3" id="KW-1185">Reference proteome</keyword>
<evidence type="ECO:0000313" key="3">
    <source>
        <dbReference type="Proteomes" id="UP000315700"/>
    </source>
</evidence>
<dbReference type="RefSeq" id="WP_145030351.1">
    <property type="nucleotide sequence ID" value="NZ_CP036271.1"/>
</dbReference>
<dbReference type="Proteomes" id="UP000315700">
    <property type="component" value="Chromosome"/>
</dbReference>
<protein>
    <recommendedName>
        <fullName evidence="4">Carboxypeptidase regulatory-like domain-containing protein</fullName>
    </recommendedName>
</protein>
<dbReference type="InParanoid" id="A0A517SEF2"/>
<name>A0A517SEF2_9PLAN</name>
<gene>
    <name evidence="2" type="ORF">Pan44_25350</name>
</gene>
<feature type="signal peptide" evidence="1">
    <location>
        <begin position="1"/>
        <end position="19"/>
    </location>
</feature>
<evidence type="ECO:0008006" key="4">
    <source>
        <dbReference type="Google" id="ProtNLM"/>
    </source>
</evidence>
<feature type="chain" id="PRO_5022088177" description="Carboxypeptidase regulatory-like domain-containing protein" evidence="1">
    <location>
        <begin position="20"/>
        <end position="132"/>
    </location>
</feature>
<reference evidence="2 3" key="1">
    <citation type="submission" date="2019-02" db="EMBL/GenBank/DDBJ databases">
        <title>Deep-cultivation of Planctomycetes and their phenomic and genomic characterization uncovers novel biology.</title>
        <authorList>
            <person name="Wiegand S."/>
            <person name="Jogler M."/>
            <person name="Boedeker C."/>
            <person name="Pinto D."/>
            <person name="Vollmers J."/>
            <person name="Rivas-Marin E."/>
            <person name="Kohn T."/>
            <person name="Peeters S.H."/>
            <person name="Heuer A."/>
            <person name="Rast P."/>
            <person name="Oberbeckmann S."/>
            <person name="Bunk B."/>
            <person name="Jeske O."/>
            <person name="Meyerdierks A."/>
            <person name="Storesund J.E."/>
            <person name="Kallscheuer N."/>
            <person name="Luecker S."/>
            <person name="Lage O.M."/>
            <person name="Pohl T."/>
            <person name="Merkel B.J."/>
            <person name="Hornburger P."/>
            <person name="Mueller R.-W."/>
            <person name="Bruemmer F."/>
            <person name="Labrenz M."/>
            <person name="Spormann A.M."/>
            <person name="Op den Camp H."/>
            <person name="Overmann J."/>
            <person name="Amann R."/>
            <person name="Jetten M.S.M."/>
            <person name="Mascher T."/>
            <person name="Medema M.H."/>
            <person name="Devos D.P."/>
            <person name="Kaster A.-K."/>
            <person name="Ovreas L."/>
            <person name="Rohde M."/>
            <person name="Galperin M.Y."/>
            <person name="Jogler C."/>
        </authorList>
    </citation>
    <scope>NUCLEOTIDE SEQUENCE [LARGE SCALE GENOMIC DNA]</scope>
    <source>
        <strain evidence="2 3">Pan44</strain>
    </source>
</reference>
<evidence type="ECO:0000256" key="1">
    <source>
        <dbReference type="SAM" id="SignalP"/>
    </source>
</evidence>
<organism evidence="2 3">
    <name type="scientific">Caulifigura coniformis</name>
    <dbReference type="NCBI Taxonomy" id="2527983"/>
    <lineage>
        <taxon>Bacteria</taxon>
        <taxon>Pseudomonadati</taxon>
        <taxon>Planctomycetota</taxon>
        <taxon>Planctomycetia</taxon>
        <taxon>Planctomycetales</taxon>
        <taxon>Planctomycetaceae</taxon>
        <taxon>Caulifigura</taxon>
    </lineage>
</organism>
<dbReference type="AlphaFoldDB" id="A0A517SEF2"/>
<proteinExistence type="predicted"/>
<dbReference type="PROSITE" id="PS51257">
    <property type="entry name" value="PROKAR_LIPOPROTEIN"/>
    <property type="match status" value="1"/>
</dbReference>
<sequence length="132" mass="14081" precursor="true">MRLQLLSCCLLFGLGCTPAATGPEEYPVTGTVTLDGAPIAEGRILFRKIGDGDRGFGAEIKDGKYSLNSEAGKVKIEITAARPVPGKFHSPNGTPEPVMEMIVPAQYNSKTTLEAEVKPSSDNTIPFELKSK</sequence>
<dbReference type="KEGG" id="ccos:Pan44_25350"/>
<keyword evidence="1" id="KW-0732">Signal</keyword>
<dbReference type="EMBL" id="CP036271">
    <property type="protein sequence ID" value="QDT54502.1"/>
    <property type="molecule type" value="Genomic_DNA"/>
</dbReference>
<dbReference type="OrthoDB" id="287681at2"/>